<dbReference type="Proteomes" id="UP001292094">
    <property type="component" value="Unassembled WGS sequence"/>
</dbReference>
<proteinExistence type="predicted"/>
<dbReference type="AlphaFoldDB" id="A0AAE1U732"/>
<feature type="compositionally biased region" description="Basic and acidic residues" evidence="1">
    <location>
        <begin position="1"/>
        <end position="13"/>
    </location>
</feature>
<organism evidence="2 3">
    <name type="scientific">Petrolisthes manimaculis</name>
    <dbReference type="NCBI Taxonomy" id="1843537"/>
    <lineage>
        <taxon>Eukaryota</taxon>
        <taxon>Metazoa</taxon>
        <taxon>Ecdysozoa</taxon>
        <taxon>Arthropoda</taxon>
        <taxon>Crustacea</taxon>
        <taxon>Multicrustacea</taxon>
        <taxon>Malacostraca</taxon>
        <taxon>Eumalacostraca</taxon>
        <taxon>Eucarida</taxon>
        <taxon>Decapoda</taxon>
        <taxon>Pleocyemata</taxon>
        <taxon>Anomura</taxon>
        <taxon>Galatheoidea</taxon>
        <taxon>Porcellanidae</taxon>
        <taxon>Petrolisthes</taxon>
    </lineage>
</organism>
<accession>A0AAE1U732</accession>
<evidence type="ECO:0000313" key="2">
    <source>
        <dbReference type="EMBL" id="KAK4308329.1"/>
    </source>
</evidence>
<dbReference type="EMBL" id="JAWZYT010001902">
    <property type="protein sequence ID" value="KAK4308329.1"/>
    <property type="molecule type" value="Genomic_DNA"/>
</dbReference>
<protein>
    <submittedName>
        <fullName evidence="2">Uncharacterized protein</fullName>
    </submittedName>
</protein>
<sequence length="100" mass="10767">MQQVMAERERETMGKCGASQKGETGCKRRGPGQCSLNLHGVRTWIGLVLCAIQFSVSLTSALELGSCVALLDGVSSLLVYPSLPDSQRAIYSHLVIIQCL</sequence>
<feature type="region of interest" description="Disordered" evidence="1">
    <location>
        <begin position="1"/>
        <end position="29"/>
    </location>
</feature>
<reference evidence="2" key="1">
    <citation type="submission" date="2023-11" db="EMBL/GenBank/DDBJ databases">
        <title>Genome assemblies of two species of porcelain crab, Petrolisthes cinctipes and Petrolisthes manimaculis (Anomura: Porcellanidae).</title>
        <authorList>
            <person name="Angst P."/>
        </authorList>
    </citation>
    <scope>NUCLEOTIDE SEQUENCE</scope>
    <source>
        <strain evidence="2">PB745_02</strain>
        <tissue evidence="2">Gill</tissue>
    </source>
</reference>
<evidence type="ECO:0000313" key="3">
    <source>
        <dbReference type="Proteomes" id="UP001292094"/>
    </source>
</evidence>
<comment type="caution">
    <text evidence="2">The sequence shown here is derived from an EMBL/GenBank/DDBJ whole genome shotgun (WGS) entry which is preliminary data.</text>
</comment>
<evidence type="ECO:0000256" key="1">
    <source>
        <dbReference type="SAM" id="MobiDB-lite"/>
    </source>
</evidence>
<name>A0AAE1U732_9EUCA</name>
<gene>
    <name evidence="2" type="ORF">Pmani_019921</name>
</gene>
<keyword evidence="3" id="KW-1185">Reference proteome</keyword>